<feature type="compositionally biased region" description="Acidic residues" evidence="1">
    <location>
        <begin position="54"/>
        <end position="71"/>
    </location>
</feature>
<gene>
    <name evidence="2" type="ORF">A2U01_0011328</name>
</gene>
<protein>
    <submittedName>
        <fullName evidence="2">Uncharacterized protein</fullName>
    </submittedName>
</protein>
<feature type="non-terminal residue" evidence="2">
    <location>
        <position position="1"/>
    </location>
</feature>
<reference evidence="2 3" key="1">
    <citation type="journal article" date="2018" name="Front. Plant Sci.">
        <title>Red Clover (Trifolium pratense) and Zigzag Clover (T. medium) - A Picture of Genomic Similarities and Differences.</title>
        <authorList>
            <person name="Dluhosova J."/>
            <person name="Istvanek J."/>
            <person name="Nedelnik J."/>
            <person name="Repkova J."/>
        </authorList>
    </citation>
    <scope>NUCLEOTIDE SEQUENCE [LARGE SCALE GENOMIC DNA]</scope>
    <source>
        <strain evidence="3">cv. 10/8</strain>
        <tissue evidence="2">Leaf</tissue>
    </source>
</reference>
<evidence type="ECO:0000256" key="1">
    <source>
        <dbReference type="SAM" id="MobiDB-lite"/>
    </source>
</evidence>
<feature type="region of interest" description="Disordered" evidence="1">
    <location>
        <begin position="38"/>
        <end position="71"/>
    </location>
</feature>
<comment type="caution">
    <text evidence="2">The sequence shown here is derived from an EMBL/GenBank/DDBJ whole genome shotgun (WGS) entry which is preliminary data.</text>
</comment>
<proteinExistence type="predicted"/>
<dbReference type="Proteomes" id="UP000265520">
    <property type="component" value="Unassembled WGS sequence"/>
</dbReference>
<accession>A0A392MSW6</accession>
<dbReference type="AlphaFoldDB" id="A0A392MSW6"/>
<sequence length="71" mass="7482">RKPPKNGGNACVDAGTNEIVPPVGLHRKTSGRIRNCTVKKLKGPGSSSNVPLVIDDDADDEAEDGDQIDGW</sequence>
<organism evidence="2 3">
    <name type="scientific">Trifolium medium</name>
    <dbReference type="NCBI Taxonomy" id="97028"/>
    <lineage>
        <taxon>Eukaryota</taxon>
        <taxon>Viridiplantae</taxon>
        <taxon>Streptophyta</taxon>
        <taxon>Embryophyta</taxon>
        <taxon>Tracheophyta</taxon>
        <taxon>Spermatophyta</taxon>
        <taxon>Magnoliopsida</taxon>
        <taxon>eudicotyledons</taxon>
        <taxon>Gunneridae</taxon>
        <taxon>Pentapetalae</taxon>
        <taxon>rosids</taxon>
        <taxon>fabids</taxon>
        <taxon>Fabales</taxon>
        <taxon>Fabaceae</taxon>
        <taxon>Papilionoideae</taxon>
        <taxon>50 kb inversion clade</taxon>
        <taxon>NPAAA clade</taxon>
        <taxon>Hologalegina</taxon>
        <taxon>IRL clade</taxon>
        <taxon>Trifolieae</taxon>
        <taxon>Trifolium</taxon>
    </lineage>
</organism>
<evidence type="ECO:0000313" key="2">
    <source>
        <dbReference type="EMBL" id="MCH90413.1"/>
    </source>
</evidence>
<evidence type="ECO:0000313" key="3">
    <source>
        <dbReference type="Proteomes" id="UP000265520"/>
    </source>
</evidence>
<dbReference type="EMBL" id="LXQA010018250">
    <property type="protein sequence ID" value="MCH90413.1"/>
    <property type="molecule type" value="Genomic_DNA"/>
</dbReference>
<name>A0A392MSW6_9FABA</name>
<keyword evidence="3" id="KW-1185">Reference proteome</keyword>